<dbReference type="AlphaFoldDB" id="A0A7R9EW09"/>
<gene>
    <name evidence="2" type="ORF">TBIB3V08_LOCUS4525</name>
</gene>
<feature type="coiled-coil region" evidence="1">
    <location>
        <begin position="335"/>
        <end position="376"/>
    </location>
</feature>
<evidence type="ECO:0000256" key="1">
    <source>
        <dbReference type="SAM" id="Coils"/>
    </source>
</evidence>
<proteinExistence type="predicted"/>
<evidence type="ECO:0000313" key="2">
    <source>
        <dbReference type="EMBL" id="CAD7442082.1"/>
    </source>
</evidence>
<keyword evidence="1" id="KW-0175">Coiled coil</keyword>
<protein>
    <submittedName>
        <fullName evidence="2">Uncharacterized protein</fullName>
    </submittedName>
</protein>
<sequence>MLHCDQPKVRRGVKFPNLATFSVHISKIRTFLRSGRQTGHVFQIRTVRTKSGRMGHHYIGEVVELLKASILALNKILTGMSKEEAHKAELAAVQDTVKLIFMQVDNLSQKYHKVCLKDLDIDSKLKQIDLKVSQKVKAQFLTRHVKDNLIGQLQNENKELRRRLAVFQDGDRSVIDLEKAERDHVMLTVQKVEEEILALREYTNLVKREIAKTEKGWKSFCTKTVNGMKLIEDNVEEIEDKAKHKVVVGNYEIFLKECQRIFDDSIRGIQGIPLVGIRRSNVMQKAIRDGMNIATFSQLAHIYAVISEDEPYEIHGLDDVLAYIADLESKIFLKHEEYKMQLDEMLMAIVDMKKQVAVMKEALESSQKQCKQLQEIIENQPVPGLQGDLVTRALVEQRKKRELCESKTNRLTELEEHAGGEILT</sequence>
<accession>A0A7R9EW09</accession>
<name>A0A7R9EW09_9NEOP</name>
<dbReference type="EMBL" id="OD565554">
    <property type="protein sequence ID" value="CAD7442082.1"/>
    <property type="molecule type" value="Genomic_DNA"/>
</dbReference>
<organism evidence="2">
    <name type="scientific">Timema bartmani</name>
    <dbReference type="NCBI Taxonomy" id="61472"/>
    <lineage>
        <taxon>Eukaryota</taxon>
        <taxon>Metazoa</taxon>
        <taxon>Ecdysozoa</taxon>
        <taxon>Arthropoda</taxon>
        <taxon>Hexapoda</taxon>
        <taxon>Insecta</taxon>
        <taxon>Pterygota</taxon>
        <taxon>Neoptera</taxon>
        <taxon>Polyneoptera</taxon>
        <taxon>Phasmatodea</taxon>
        <taxon>Timematodea</taxon>
        <taxon>Timematoidea</taxon>
        <taxon>Timematidae</taxon>
        <taxon>Timema</taxon>
    </lineage>
</organism>
<reference evidence="2" key="1">
    <citation type="submission" date="2020-11" db="EMBL/GenBank/DDBJ databases">
        <authorList>
            <person name="Tran Van P."/>
        </authorList>
    </citation>
    <scope>NUCLEOTIDE SEQUENCE</scope>
</reference>